<dbReference type="PANTHER" id="PTHR37550:SF3">
    <property type="entry name" value="ANTITOXIN VAPB1"/>
    <property type="match status" value="1"/>
</dbReference>
<accession>A0A0K6HBT0</accession>
<dbReference type="SUPFAM" id="SSF89447">
    <property type="entry name" value="AbrB/MazE/MraZ-like"/>
    <property type="match status" value="1"/>
</dbReference>
<organism evidence="1 2">
    <name type="scientific">Pseudidiomarina woesei</name>
    <dbReference type="NCBI Taxonomy" id="1381080"/>
    <lineage>
        <taxon>Bacteria</taxon>
        <taxon>Pseudomonadati</taxon>
        <taxon>Pseudomonadota</taxon>
        <taxon>Gammaproteobacteria</taxon>
        <taxon>Alteromonadales</taxon>
        <taxon>Idiomarinaceae</taxon>
        <taxon>Pseudidiomarina</taxon>
    </lineage>
</organism>
<reference evidence="2" key="1">
    <citation type="submission" date="2015-08" db="EMBL/GenBank/DDBJ databases">
        <authorList>
            <person name="Varghese N."/>
        </authorList>
    </citation>
    <scope>NUCLEOTIDE SEQUENCE [LARGE SCALE GENOMIC DNA]</scope>
    <source>
        <strain evidence="2">DSM 27808</strain>
    </source>
</reference>
<dbReference type="InterPro" id="IPR051734">
    <property type="entry name" value="VapB_TA_antitoxins"/>
</dbReference>
<dbReference type="Proteomes" id="UP000182598">
    <property type="component" value="Unassembled WGS sequence"/>
</dbReference>
<dbReference type="AlphaFoldDB" id="A0A0K6HBT0"/>
<name>A0A0K6HBT0_9GAMM</name>
<proteinExistence type="predicted"/>
<dbReference type="EMBL" id="CYHB01000010">
    <property type="protein sequence ID" value="CUA88454.1"/>
    <property type="molecule type" value="Genomic_DNA"/>
</dbReference>
<protein>
    <submittedName>
        <fullName evidence="1">Antidote-toxin recognition MazE</fullName>
    </submittedName>
</protein>
<keyword evidence="2" id="KW-1185">Reference proteome</keyword>
<sequence>MYIQPESDGFWGYMKAKTKLFKSNQTQAVRLPKDVAFPDGVTDVEVLVVGESRIITPAKSSWRTWFAGEPLSDDFMVERDQPEEQQRDTL</sequence>
<evidence type="ECO:0000313" key="2">
    <source>
        <dbReference type="Proteomes" id="UP000182598"/>
    </source>
</evidence>
<gene>
    <name evidence="1" type="ORF">Ga0061064_2206</name>
</gene>
<evidence type="ECO:0000313" key="1">
    <source>
        <dbReference type="EMBL" id="CUA88454.1"/>
    </source>
</evidence>
<dbReference type="PANTHER" id="PTHR37550">
    <property type="entry name" value="ANTITOXIN VAPB1"/>
    <property type="match status" value="1"/>
</dbReference>
<dbReference type="InterPro" id="IPR037914">
    <property type="entry name" value="SpoVT-AbrB_sf"/>
</dbReference>
<dbReference type="NCBIfam" id="NF040493">
    <property type="entry name" value="TA_anti_VapB"/>
    <property type="match status" value="1"/>
</dbReference>
<dbReference type="InterPro" id="IPR047976">
    <property type="entry name" value="Anti_VapB2-like"/>
</dbReference>
<dbReference type="Gene3D" id="2.10.260.10">
    <property type="match status" value="1"/>
</dbReference>